<dbReference type="InterPro" id="IPR013780">
    <property type="entry name" value="Glyco_hydro_b"/>
</dbReference>
<dbReference type="Pfam" id="PF08532">
    <property type="entry name" value="Glyco_hydro_42M"/>
    <property type="match status" value="1"/>
</dbReference>
<accession>A0A6J4GDS0</accession>
<dbReference type="PANTHER" id="PTHR36447:SF2">
    <property type="entry name" value="BETA-GALACTOSIDASE YESZ"/>
    <property type="match status" value="1"/>
</dbReference>
<dbReference type="AlphaFoldDB" id="A0A6J4GDS0"/>
<evidence type="ECO:0000256" key="8">
    <source>
        <dbReference type="PIRNR" id="PIRNR001084"/>
    </source>
</evidence>
<evidence type="ECO:0000256" key="7">
    <source>
        <dbReference type="ARBA" id="ARBA00023295"/>
    </source>
</evidence>
<dbReference type="Gene3D" id="3.20.20.80">
    <property type="entry name" value="Glycosidases"/>
    <property type="match status" value="1"/>
</dbReference>
<dbReference type="SUPFAM" id="SSF51011">
    <property type="entry name" value="Glycosyl hydrolase domain"/>
    <property type="match status" value="1"/>
</dbReference>
<dbReference type="Gene3D" id="2.60.40.1180">
    <property type="entry name" value="Golgi alpha-mannosidase II"/>
    <property type="match status" value="1"/>
</dbReference>
<dbReference type="InterPro" id="IPR013738">
    <property type="entry name" value="Beta_galactosidase_Trimer"/>
</dbReference>
<protein>
    <recommendedName>
        <fullName evidence="3 8">Beta-galactosidase</fullName>
        <shortName evidence="8">Beta-gal</shortName>
        <ecNumber evidence="3 8">3.2.1.23</ecNumber>
    </recommendedName>
</protein>
<dbReference type="GO" id="GO:0046872">
    <property type="term" value="F:metal ion binding"/>
    <property type="evidence" value="ECO:0007669"/>
    <property type="project" value="UniProtKB-KW"/>
</dbReference>
<dbReference type="SUPFAM" id="SSF52317">
    <property type="entry name" value="Class I glutamine amidotransferase-like"/>
    <property type="match status" value="1"/>
</dbReference>
<dbReference type="SUPFAM" id="SSF51445">
    <property type="entry name" value="(Trans)glycosidases"/>
    <property type="match status" value="1"/>
</dbReference>
<dbReference type="InterPro" id="IPR017853">
    <property type="entry name" value="GH"/>
</dbReference>
<dbReference type="EC" id="3.2.1.23" evidence="3 8"/>
<dbReference type="InterPro" id="IPR013739">
    <property type="entry name" value="Beta_galactosidase_C"/>
</dbReference>
<comment type="similarity">
    <text evidence="2 8">Belongs to the glycosyl hydrolase 42 family.</text>
</comment>
<feature type="signal peptide" evidence="11">
    <location>
        <begin position="1"/>
        <end position="28"/>
    </location>
</feature>
<evidence type="ECO:0000256" key="3">
    <source>
        <dbReference type="ARBA" id="ARBA00012756"/>
    </source>
</evidence>
<feature type="chain" id="PRO_5027021831" description="Beta-galactosidase" evidence="11">
    <location>
        <begin position="29"/>
        <end position="700"/>
    </location>
</feature>
<dbReference type="Proteomes" id="UP000479938">
    <property type="component" value="Unassembled WGS sequence"/>
</dbReference>
<feature type="domain" description="Beta-galactosidase trimerisation" evidence="13">
    <location>
        <begin position="441"/>
        <end position="642"/>
    </location>
</feature>
<dbReference type="GO" id="GO:0006012">
    <property type="term" value="P:galactose metabolic process"/>
    <property type="evidence" value="ECO:0007669"/>
    <property type="project" value="InterPro"/>
</dbReference>
<dbReference type="InterPro" id="IPR003476">
    <property type="entry name" value="Glyco_hydro_42"/>
</dbReference>
<evidence type="ECO:0000256" key="5">
    <source>
        <dbReference type="ARBA" id="ARBA00022801"/>
    </source>
</evidence>
<dbReference type="InterPro" id="IPR018087">
    <property type="entry name" value="Glyco_hydro_5_CS"/>
</dbReference>
<proteinExistence type="inferred from homology"/>
<keyword evidence="4" id="KW-0479">Metal-binding</keyword>
<dbReference type="Pfam" id="PF02449">
    <property type="entry name" value="Glyco_hydro_42"/>
    <property type="match status" value="1"/>
</dbReference>
<feature type="binding site" evidence="10">
    <location>
        <position position="181"/>
    </location>
    <ligand>
        <name>substrate</name>
    </ligand>
</feature>
<evidence type="ECO:0000256" key="10">
    <source>
        <dbReference type="PIRSR" id="PIRSR001084-2"/>
    </source>
</evidence>
<dbReference type="PROSITE" id="PS00659">
    <property type="entry name" value="GLYCOSYL_HYDROL_F5"/>
    <property type="match status" value="1"/>
</dbReference>
<evidence type="ECO:0000259" key="13">
    <source>
        <dbReference type="Pfam" id="PF08532"/>
    </source>
</evidence>
<reference evidence="15 16" key="1">
    <citation type="submission" date="2020-02" db="EMBL/GenBank/DDBJ databases">
        <authorList>
            <person name="Criscuolo A."/>
        </authorList>
    </citation>
    <scope>NUCLEOTIDE SEQUENCE [LARGE SCALE GENOMIC DNA]</scope>
    <source>
        <strain evidence="15">CIP105534</strain>
    </source>
</reference>
<evidence type="ECO:0000256" key="2">
    <source>
        <dbReference type="ARBA" id="ARBA00005940"/>
    </source>
</evidence>
<feature type="domain" description="Glycoside hydrolase family 42 N-terminal" evidence="12">
    <location>
        <begin position="47"/>
        <end position="422"/>
    </location>
</feature>
<dbReference type="RefSeq" id="WP_173969845.1">
    <property type="nucleotide sequence ID" value="NZ_CADCSU010000057.1"/>
</dbReference>
<name>A0A6J4GDS0_9FLAO</name>
<evidence type="ECO:0000256" key="1">
    <source>
        <dbReference type="ARBA" id="ARBA00001412"/>
    </source>
</evidence>
<evidence type="ECO:0000256" key="4">
    <source>
        <dbReference type="ARBA" id="ARBA00022723"/>
    </source>
</evidence>
<dbReference type="GO" id="GO:0004565">
    <property type="term" value="F:beta-galactosidase activity"/>
    <property type="evidence" value="ECO:0007669"/>
    <property type="project" value="UniProtKB-EC"/>
</dbReference>
<keyword evidence="6" id="KW-0862">Zinc</keyword>
<evidence type="ECO:0000256" key="11">
    <source>
        <dbReference type="SAM" id="SignalP"/>
    </source>
</evidence>
<keyword evidence="5 8" id="KW-0378">Hydrolase</keyword>
<dbReference type="InterPro" id="IPR029062">
    <property type="entry name" value="Class_I_gatase-like"/>
</dbReference>
<dbReference type="Pfam" id="PF08533">
    <property type="entry name" value="Glyco_hydro_42C"/>
    <property type="match status" value="1"/>
</dbReference>
<keyword evidence="7 8" id="KW-0326">Glycosidase</keyword>
<dbReference type="InterPro" id="IPR013529">
    <property type="entry name" value="Glyco_hydro_42_N"/>
</dbReference>
<evidence type="ECO:0000259" key="12">
    <source>
        <dbReference type="Pfam" id="PF02449"/>
    </source>
</evidence>
<evidence type="ECO:0000313" key="15">
    <source>
        <dbReference type="EMBL" id="CAA9196445.1"/>
    </source>
</evidence>
<dbReference type="GO" id="GO:0009341">
    <property type="term" value="C:beta-galactosidase complex"/>
    <property type="evidence" value="ECO:0007669"/>
    <property type="project" value="InterPro"/>
</dbReference>
<feature type="binding site" evidence="10">
    <location>
        <position position="352"/>
    </location>
    <ligand>
        <name>substrate</name>
    </ligand>
</feature>
<keyword evidence="11" id="KW-0732">Signal</keyword>
<feature type="active site" description="Nucleophile" evidence="9">
    <location>
        <position position="344"/>
    </location>
</feature>
<evidence type="ECO:0000259" key="14">
    <source>
        <dbReference type="Pfam" id="PF08533"/>
    </source>
</evidence>
<gene>
    <name evidence="15" type="primary">bgaA</name>
    <name evidence="15" type="ORF">FLA105534_01123</name>
</gene>
<feature type="active site" description="Proton donor" evidence="9">
    <location>
        <position position="182"/>
    </location>
</feature>
<dbReference type="CDD" id="cd03143">
    <property type="entry name" value="A4_beta-galactosidase_middle_domain"/>
    <property type="match status" value="1"/>
</dbReference>
<organism evidence="15 16">
    <name type="scientific">Flavobacterium bizetiae</name>
    <dbReference type="NCBI Taxonomy" id="2704140"/>
    <lineage>
        <taxon>Bacteria</taxon>
        <taxon>Pseudomonadati</taxon>
        <taxon>Bacteroidota</taxon>
        <taxon>Flavobacteriia</taxon>
        <taxon>Flavobacteriales</taxon>
        <taxon>Flavobacteriaceae</taxon>
        <taxon>Flavobacterium</taxon>
    </lineage>
</organism>
<dbReference type="PIRSF" id="PIRSF001084">
    <property type="entry name" value="B-galactosidase"/>
    <property type="match status" value="1"/>
</dbReference>
<dbReference type="PANTHER" id="PTHR36447">
    <property type="entry name" value="BETA-GALACTOSIDASE GANA"/>
    <property type="match status" value="1"/>
</dbReference>
<evidence type="ECO:0000256" key="6">
    <source>
        <dbReference type="ARBA" id="ARBA00022833"/>
    </source>
</evidence>
<evidence type="ECO:0000256" key="9">
    <source>
        <dbReference type="PIRSR" id="PIRSR001084-1"/>
    </source>
</evidence>
<dbReference type="Gene3D" id="3.40.50.880">
    <property type="match status" value="1"/>
</dbReference>
<feature type="binding site" evidence="10">
    <location>
        <position position="143"/>
    </location>
    <ligand>
        <name>substrate</name>
    </ligand>
</feature>
<feature type="domain" description="Beta-galactosidase C-terminal" evidence="14">
    <location>
        <begin position="659"/>
        <end position="699"/>
    </location>
</feature>
<keyword evidence="16" id="KW-1185">Reference proteome</keyword>
<dbReference type="EMBL" id="CADCSU010000057">
    <property type="protein sequence ID" value="CAA9196445.1"/>
    <property type="molecule type" value="Genomic_DNA"/>
</dbReference>
<comment type="catalytic activity">
    <reaction evidence="1 8">
        <text>Hydrolysis of terminal non-reducing beta-D-galactose residues in beta-D-galactosides.</text>
        <dbReference type="EC" id="3.2.1.23"/>
    </reaction>
</comment>
<sequence>MKQKSKKHLFKKLLFTVFGILVSLNSSAQKFDKFFPKKDLTTVGVYYYPEHWDHSQWDRDLKKIAEMGFEFTHFGEFAWAQLEPQEGVYDFKWLDKAVEIAVKYKLKIIMCTSTATPPVWLVRQHPDILATYEDGTKTDHGSRQHASFSSNYYRSYSLKMIEQLAKRYGNNKNVIGWQVDNEPSRFLDYGADAQQRYRNWLKQKYTTIEALNQAWGNNFWSGTYSDFSQINIPLHKEWGMNLHSQLDHYRFADEETATFLDSQAVTIRKLVSKDQWITSNYRSNYDESFVGMSKELDFDCYTRYLVYGGSLGIGPKGYRLGDYASIGMSNDFFRPLKGMYGCMELQPGQVNWGSINPQPLPGSIRMWLWHVFAGGSKFTCTYRFRAPLYGYEQFHYGIVGTDGVTPTVGGTEFGQFIKEIDTLRKKYDAKATLPDYYLKRKTGILFNADNVMGIELNKQTKEWNTLGHFSKYYKATKSFGAPVDFVRDTTNFSNYPFLIVPAYQMIDQKMIDKLTLYAKNGGNLILSCRSGIQNRQGHLWEAKFYEPMWNLIGSQIESYDLLMPQSPGIIKFNNQEFAWTSWGDLLKPNKETEVWATYEGDFYSGTPAIISRSLGKGTVTYIGVDSKNGDLEKQVLRKLYQKQNAPIENYPEGIMVDYRDGFGIAVNYSDKIYNINLPEKAKVIIGKKAIKTADVLVWKY</sequence>
<evidence type="ECO:0000313" key="16">
    <source>
        <dbReference type="Proteomes" id="UP000479938"/>
    </source>
</evidence>